<protein>
    <submittedName>
        <fullName evidence="2">Uncharacterized protein</fullName>
    </submittedName>
</protein>
<organism evidence="2 3">
    <name type="scientific">Sphingomicrobium sediminis</name>
    <dbReference type="NCBI Taxonomy" id="2950949"/>
    <lineage>
        <taxon>Bacteria</taxon>
        <taxon>Pseudomonadati</taxon>
        <taxon>Pseudomonadota</taxon>
        <taxon>Alphaproteobacteria</taxon>
        <taxon>Sphingomonadales</taxon>
        <taxon>Sphingomonadaceae</taxon>
        <taxon>Sphingomicrobium</taxon>
    </lineage>
</organism>
<gene>
    <name evidence="2" type="ORF">NDO55_11600</name>
</gene>
<evidence type="ECO:0000256" key="1">
    <source>
        <dbReference type="SAM" id="Phobius"/>
    </source>
</evidence>
<evidence type="ECO:0000313" key="2">
    <source>
        <dbReference type="EMBL" id="MCM8558463.1"/>
    </source>
</evidence>
<keyword evidence="1" id="KW-0472">Membrane</keyword>
<accession>A0A9X2EI54</accession>
<dbReference type="RefSeq" id="WP_252115368.1">
    <property type="nucleotide sequence ID" value="NZ_JAMSHT010000001.1"/>
</dbReference>
<keyword evidence="3" id="KW-1185">Reference proteome</keyword>
<name>A0A9X2EI54_9SPHN</name>
<feature type="transmembrane region" description="Helical" evidence="1">
    <location>
        <begin position="54"/>
        <end position="72"/>
    </location>
</feature>
<comment type="caution">
    <text evidence="2">The sequence shown here is derived from an EMBL/GenBank/DDBJ whole genome shotgun (WGS) entry which is preliminary data.</text>
</comment>
<keyword evidence="1" id="KW-0812">Transmembrane</keyword>
<keyword evidence="1" id="KW-1133">Transmembrane helix</keyword>
<reference evidence="2" key="1">
    <citation type="submission" date="2022-06" db="EMBL/GenBank/DDBJ databases">
        <title>Sphingomicrobium sedimins sp. nov., a marine bacterium isolated from tidal flat.</title>
        <authorList>
            <person name="Kim C.-H."/>
            <person name="Yoo Y."/>
            <person name="Kim J.-J."/>
        </authorList>
    </citation>
    <scope>NUCLEOTIDE SEQUENCE</scope>
    <source>
        <strain evidence="2">GRR-S6-50</strain>
    </source>
</reference>
<sequence length="73" mass="7661">MLNLLSLILGIVGIPLLIIGLVPFFGWTNWIWLIVPAVGAILGAVSSSNSGFKLNLVVGAIMVIRLMLGGGIF</sequence>
<evidence type="ECO:0000313" key="3">
    <source>
        <dbReference type="Proteomes" id="UP001155128"/>
    </source>
</evidence>
<dbReference type="AlphaFoldDB" id="A0A9X2EI54"/>
<dbReference type="EMBL" id="JAMSHT010000001">
    <property type="protein sequence ID" value="MCM8558463.1"/>
    <property type="molecule type" value="Genomic_DNA"/>
</dbReference>
<dbReference type="Proteomes" id="UP001155128">
    <property type="component" value="Unassembled WGS sequence"/>
</dbReference>
<feature type="transmembrane region" description="Helical" evidence="1">
    <location>
        <begin position="7"/>
        <end position="24"/>
    </location>
</feature>
<proteinExistence type="predicted"/>
<feature type="transmembrane region" description="Helical" evidence="1">
    <location>
        <begin position="30"/>
        <end position="47"/>
    </location>
</feature>